<dbReference type="PROSITE" id="PS50127">
    <property type="entry name" value="UBC_2"/>
    <property type="match status" value="1"/>
</dbReference>
<evidence type="ECO:0000256" key="4">
    <source>
        <dbReference type="ARBA" id="ARBA00022786"/>
    </source>
</evidence>
<organism evidence="8 9">
    <name type="scientific">Eragrostis curvula</name>
    <name type="common">weeping love grass</name>
    <dbReference type="NCBI Taxonomy" id="38414"/>
    <lineage>
        <taxon>Eukaryota</taxon>
        <taxon>Viridiplantae</taxon>
        <taxon>Streptophyta</taxon>
        <taxon>Embryophyta</taxon>
        <taxon>Tracheophyta</taxon>
        <taxon>Spermatophyta</taxon>
        <taxon>Magnoliopsida</taxon>
        <taxon>Liliopsida</taxon>
        <taxon>Poales</taxon>
        <taxon>Poaceae</taxon>
        <taxon>PACMAD clade</taxon>
        <taxon>Chloridoideae</taxon>
        <taxon>Eragrostideae</taxon>
        <taxon>Eragrostidinae</taxon>
        <taxon>Eragrostis</taxon>
    </lineage>
</organism>
<dbReference type="Gramene" id="TVU35540">
    <property type="protein sequence ID" value="TVU35540"/>
    <property type="gene ID" value="EJB05_17436"/>
</dbReference>
<dbReference type="Gene3D" id="3.10.110.10">
    <property type="entry name" value="Ubiquitin Conjugating Enzyme"/>
    <property type="match status" value="1"/>
</dbReference>
<keyword evidence="3" id="KW-0547">Nucleotide-binding</keyword>
<comment type="caution">
    <text evidence="8">The sequence shown here is derived from an EMBL/GenBank/DDBJ whole genome shotgun (WGS) entry which is preliminary data.</text>
</comment>
<evidence type="ECO:0000256" key="2">
    <source>
        <dbReference type="ARBA" id="ARBA00022679"/>
    </source>
</evidence>
<dbReference type="AlphaFoldDB" id="A0A5J9VKF0"/>
<keyword evidence="5" id="KW-0067">ATP-binding</keyword>
<dbReference type="EC" id="2.3.2.23" evidence="1"/>
<keyword evidence="2" id="KW-0808">Transferase</keyword>
<keyword evidence="4" id="KW-0833">Ubl conjugation pathway</keyword>
<dbReference type="InterPro" id="IPR016135">
    <property type="entry name" value="UBQ-conjugating_enzyme/RWD"/>
</dbReference>
<dbReference type="EMBL" id="RWGY01000009">
    <property type="protein sequence ID" value="TVU35540.1"/>
    <property type="molecule type" value="Genomic_DNA"/>
</dbReference>
<dbReference type="PANTHER" id="PTHR46116">
    <property type="entry name" value="(E3-INDEPENDENT) E2 UBIQUITIN-CONJUGATING ENZYME"/>
    <property type="match status" value="1"/>
</dbReference>
<proteinExistence type="predicted"/>
<evidence type="ECO:0000256" key="6">
    <source>
        <dbReference type="SAM" id="MobiDB-lite"/>
    </source>
</evidence>
<sequence>MAEGSSRSLPAGGGSRLVLDNPDVADVSEEVAAGAGSDSSDRQQKRKWKQVIPHDDIIELDADVDPDGVMITGEKTSDHVNKQASGFHKDWSKHAKSDVEVADNFVGPSAIPATNVDPWDGLGGFHLNAGGPNPYTATNIYPWNGLGGFSQNAGGPNLITATNIYPWNGLGGFPQSAGGPDPITATNIYPWNGLGGFPQNAGGPYPNTATHIYPWNGLGGFPQNAAGPVPNTTTHIYPWNSLGGFLQNAAGPSAIPATKLYPWDGMGGFPQNAAGSNAIPTANFYPWDGQGAYHGATVLPTLHIGQYSKASGVDDDAFNKGESNNYYGYNNLLMGSGSNFSLDANYYTGTTPGVGALLPSGYMTSPGMPHQPSQTNIANNETDEKYNAFKQFDTVGDHDDHFYAVPVSNNGKVQVVKKPSKNWVKQIQREWKVLEKDLPENIFVRVYEERMDLLRAVIVGPAGTPYHDGLFFFDVFFPPQYPNKPPLVNYHSGGLRLNPNLYACGKVCLSLLNTWTGSGCEKWNPSKSTMLQVLISIQALVLNAKPYFNEPAYAMQANTSYGEKMSMAYNEQVFLLSCKTIIILRSSLLVISANTGGKSLRGCKAYLDGAQVGCLVGDGVQDVDEGDKSCSADFKFFLKSSFVALQTEFTKIGVDCSEFKSLEAPKATADTTLKL</sequence>
<dbReference type="Pfam" id="PF00179">
    <property type="entry name" value="UQ_con"/>
    <property type="match status" value="1"/>
</dbReference>
<evidence type="ECO:0000256" key="1">
    <source>
        <dbReference type="ARBA" id="ARBA00012486"/>
    </source>
</evidence>
<feature type="region of interest" description="Disordered" evidence="6">
    <location>
        <begin position="1"/>
        <end position="50"/>
    </location>
</feature>
<dbReference type="GO" id="GO:0061631">
    <property type="term" value="F:ubiquitin conjugating enzyme activity"/>
    <property type="evidence" value="ECO:0007669"/>
    <property type="project" value="UniProtKB-EC"/>
</dbReference>
<dbReference type="SMART" id="SM00212">
    <property type="entry name" value="UBCc"/>
    <property type="match status" value="1"/>
</dbReference>
<dbReference type="SUPFAM" id="SSF54495">
    <property type="entry name" value="UBC-like"/>
    <property type="match status" value="1"/>
</dbReference>
<reference evidence="8 9" key="1">
    <citation type="journal article" date="2019" name="Sci. Rep.">
        <title>A high-quality genome of Eragrostis curvula grass provides insights into Poaceae evolution and supports new strategies to enhance forage quality.</title>
        <authorList>
            <person name="Carballo J."/>
            <person name="Santos B.A.C.M."/>
            <person name="Zappacosta D."/>
            <person name="Garbus I."/>
            <person name="Selva J.P."/>
            <person name="Gallo C.A."/>
            <person name="Diaz A."/>
            <person name="Albertini E."/>
            <person name="Caccamo M."/>
            <person name="Echenique V."/>
        </authorList>
    </citation>
    <scope>NUCLEOTIDE SEQUENCE [LARGE SCALE GENOMIC DNA]</scope>
    <source>
        <strain evidence="9">cv. Victoria</strain>
        <tissue evidence="8">Leaf</tissue>
    </source>
</reference>
<dbReference type="Proteomes" id="UP000324897">
    <property type="component" value="Unassembled WGS sequence"/>
</dbReference>
<evidence type="ECO:0000313" key="8">
    <source>
        <dbReference type="EMBL" id="TVU35540.1"/>
    </source>
</evidence>
<evidence type="ECO:0000256" key="5">
    <source>
        <dbReference type="ARBA" id="ARBA00022840"/>
    </source>
</evidence>
<protein>
    <recommendedName>
        <fullName evidence="1">E2 ubiquitin-conjugating enzyme</fullName>
        <ecNumber evidence="1">2.3.2.23</ecNumber>
    </recommendedName>
</protein>
<dbReference type="CDD" id="cd23837">
    <property type="entry name" value="UBCc_UBE2O"/>
    <property type="match status" value="1"/>
</dbReference>
<evidence type="ECO:0000256" key="3">
    <source>
        <dbReference type="ARBA" id="ARBA00022741"/>
    </source>
</evidence>
<name>A0A5J9VKF0_9POAL</name>
<evidence type="ECO:0000259" key="7">
    <source>
        <dbReference type="PROSITE" id="PS50127"/>
    </source>
</evidence>
<feature type="domain" description="UBC core" evidence="7">
    <location>
        <begin position="422"/>
        <end position="582"/>
    </location>
</feature>
<dbReference type="FunFam" id="3.10.110.10:FF:000028">
    <property type="entry name" value="Probable ubiquitin-conjugating enzyme E2 23"/>
    <property type="match status" value="1"/>
</dbReference>
<dbReference type="OrthoDB" id="47801at2759"/>
<dbReference type="GO" id="GO:0005524">
    <property type="term" value="F:ATP binding"/>
    <property type="evidence" value="ECO:0007669"/>
    <property type="project" value="UniProtKB-KW"/>
</dbReference>
<gene>
    <name evidence="8" type="ORF">EJB05_17436</name>
</gene>
<dbReference type="PANTHER" id="PTHR46116:SF20">
    <property type="entry name" value="OS09G0294300 PROTEIN"/>
    <property type="match status" value="1"/>
</dbReference>
<keyword evidence="9" id="KW-1185">Reference proteome</keyword>
<dbReference type="InterPro" id="IPR000608">
    <property type="entry name" value="UBC"/>
</dbReference>
<evidence type="ECO:0000313" key="9">
    <source>
        <dbReference type="Proteomes" id="UP000324897"/>
    </source>
</evidence>
<accession>A0A5J9VKF0</accession>